<gene>
    <name evidence="1" type="ORF">M4V62_20805</name>
</gene>
<proteinExistence type="predicted"/>
<reference evidence="1 2" key="1">
    <citation type="submission" date="2022-05" db="EMBL/GenBank/DDBJ databases">
        <authorList>
            <person name="Zhou X."/>
            <person name="Li K."/>
            <person name="Man Y."/>
        </authorList>
    </citation>
    <scope>NUCLEOTIDE SEQUENCE [LARGE SCALE GENOMIC DNA]</scope>
    <source>
        <strain evidence="1 2">MS405</strain>
    </source>
</reference>
<keyword evidence="2" id="KW-1185">Reference proteome</keyword>
<evidence type="ECO:0000313" key="2">
    <source>
        <dbReference type="Proteomes" id="UP000829992"/>
    </source>
</evidence>
<name>A0ABY4PU05_9ACTN</name>
<accession>A0ABY4PU05</accession>
<evidence type="ECO:0000313" key="1">
    <source>
        <dbReference type="EMBL" id="UQT57345.1"/>
    </source>
</evidence>
<organism evidence="1 2">
    <name type="scientific">Streptomyces durmitorensis</name>
    <dbReference type="NCBI Taxonomy" id="319947"/>
    <lineage>
        <taxon>Bacteria</taxon>
        <taxon>Bacillati</taxon>
        <taxon>Actinomycetota</taxon>
        <taxon>Actinomycetes</taxon>
        <taxon>Kitasatosporales</taxon>
        <taxon>Streptomycetaceae</taxon>
        <taxon>Streptomyces</taxon>
    </lineage>
</organism>
<sequence length="89" mass="10158">MTSCRVEVRGYEQWAQEDAVPADSRVRTFHRRLSLNAADEKRVPGAIAFAEHHEKGLADTSRTSRPAWLRLTALPGVRPIGVRRFRLYV</sequence>
<dbReference type="Proteomes" id="UP000829992">
    <property type="component" value="Chromosome"/>
</dbReference>
<protein>
    <submittedName>
        <fullName evidence="1">Uncharacterized protein</fullName>
    </submittedName>
</protein>
<dbReference type="RefSeq" id="WP_249588753.1">
    <property type="nucleotide sequence ID" value="NZ_BAAAQL010000044.1"/>
</dbReference>
<dbReference type="EMBL" id="CP097289">
    <property type="protein sequence ID" value="UQT57345.1"/>
    <property type="molecule type" value="Genomic_DNA"/>
</dbReference>